<dbReference type="PANTHER" id="PTHR31677">
    <property type="entry name" value="AP2 DOMAIN CLASS TRANSCRIPTION FACTOR"/>
    <property type="match status" value="1"/>
</dbReference>
<dbReference type="GO" id="GO:0005634">
    <property type="term" value="C:nucleus"/>
    <property type="evidence" value="ECO:0007669"/>
    <property type="project" value="UniProtKB-SubCell"/>
</dbReference>
<gene>
    <name evidence="7" type="ORF">C3L33_14511</name>
</gene>
<reference evidence="7 8" key="1">
    <citation type="journal article" date="2019" name="Genome Biol. Evol.">
        <title>The Rhododendron genome and chromosomal organization provide insight into shared whole-genome duplications across the heath family (Ericaceae).</title>
        <authorList>
            <person name="Soza V.L."/>
            <person name="Lindsley D."/>
            <person name="Waalkes A."/>
            <person name="Ramage E."/>
            <person name="Patwardhan R.P."/>
            <person name="Burton J.N."/>
            <person name="Adey A."/>
            <person name="Kumar A."/>
            <person name="Qiu R."/>
            <person name="Shendure J."/>
            <person name="Hall B."/>
        </authorList>
    </citation>
    <scope>NUCLEOTIDE SEQUENCE [LARGE SCALE GENOMIC DNA]</scope>
    <source>
        <strain evidence="7">RSF 1966-606</strain>
    </source>
</reference>
<evidence type="ECO:0000256" key="1">
    <source>
        <dbReference type="ARBA" id="ARBA00004123"/>
    </source>
</evidence>
<sequence>MPLLLTTPLLPPSAINLGTHLSLTSQAPTMSTPLEAFKKWWRGESCEATALELLCQVTGCVELAKMVEVAVAECGGGEHCFNLLIPENIRMNFVTSLCRRLNLNELVINAPVYSSASGRCRHWLHMFDTTEEAARAYDSAAEGSKVRTNFEIAPVVPKFSPETSSRLGRIRRKQQSYKEEGKWELRKWWWLRRQRWRSQVWR</sequence>
<evidence type="ECO:0000313" key="8">
    <source>
        <dbReference type="Proteomes" id="UP000428333"/>
    </source>
</evidence>
<evidence type="ECO:0000256" key="2">
    <source>
        <dbReference type="ARBA" id="ARBA00022745"/>
    </source>
</evidence>
<dbReference type="GO" id="GO:0003700">
    <property type="term" value="F:DNA-binding transcription factor activity"/>
    <property type="evidence" value="ECO:0007669"/>
    <property type="project" value="InterPro"/>
</dbReference>
<evidence type="ECO:0000256" key="3">
    <source>
        <dbReference type="ARBA" id="ARBA00023015"/>
    </source>
</evidence>
<dbReference type="SUPFAM" id="SSF54171">
    <property type="entry name" value="DNA-binding domain"/>
    <property type="match status" value="1"/>
</dbReference>
<comment type="caution">
    <text evidence="7">The sequence shown here is derived from an EMBL/GenBank/DDBJ whole genome shotgun (WGS) entry which is preliminary data.</text>
</comment>
<organism evidence="7 8">
    <name type="scientific">Rhododendron williamsianum</name>
    <dbReference type="NCBI Taxonomy" id="262921"/>
    <lineage>
        <taxon>Eukaryota</taxon>
        <taxon>Viridiplantae</taxon>
        <taxon>Streptophyta</taxon>
        <taxon>Embryophyta</taxon>
        <taxon>Tracheophyta</taxon>
        <taxon>Spermatophyta</taxon>
        <taxon>Magnoliopsida</taxon>
        <taxon>eudicotyledons</taxon>
        <taxon>Gunneridae</taxon>
        <taxon>Pentapetalae</taxon>
        <taxon>asterids</taxon>
        <taxon>Ericales</taxon>
        <taxon>Ericaceae</taxon>
        <taxon>Ericoideae</taxon>
        <taxon>Rhodoreae</taxon>
        <taxon>Rhododendron</taxon>
    </lineage>
</organism>
<dbReference type="EMBL" id="QEFC01002166">
    <property type="protein sequence ID" value="KAE9453573.1"/>
    <property type="molecule type" value="Genomic_DNA"/>
</dbReference>
<evidence type="ECO:0008006" key="9">
    <source>
        <dbReference type="Google" id="ProtNLM"/>
    </source>
</evidence>
<keyword evidence="6" id="KW-0539">Nucleus</keyword>
<accession>A0A6A4L1D7</accession>
<feature type="non-terminal residue" evidence="7">
    <location>
        <position position="1"/>
    </location>
</feature>
<name>A0A6A4L1D7_9ERIC</name>
<dbReference type="Gene3D" id="3.30.730.10">
    <property type="entry name" value="AP2/ERF domain"/>
    <property type="match status" value="1"/>
</dbReference>
<keyword evidence="5" id="KW-0804">Transcription</keyword>
<evidence type="ECO:0000256" key="5">
    <source>
        <dbReference type="ARBA" id="ARBA00023163"/>
    </source>
</evidence>
<dbReference type="InterPro" id="IPR016177">
    <property type="entry name" value="DNA-bd_dom_sf"/>
</dbReference>
<keyword evidence="3" id="KW-0805">Transcription regulation</keyword>
<dbReference type="GO" id="GO:0003677">
    <property type="term" value="F:DNA binding"/>
    <property type="evidence" value="ECO:0007669"/>
    <property type="project" value="UniProtKB-KW"/>
</dbReference>
<dbReference type="AlphaFoldDB" id="A0A6A4L1D7"/>
<dbReference type="Proteomes" id="UP000428333">
    <property type="component" value="Linkage Group LG08"/>
</dbReference>
<keyword evidence="8" id="KW-1185">Reference proteome</keyword>
<evidence type="ECO:0000256" key="4">
    <source>
        <dbReference type="ARBA" id="ARBA00023125"/>
    </source>
</evidence>
<evidence type="ECO:0000256" key="6">
    <source>
        <dbReference type="ARBA" id="ARBA00023242"/>
    </source>
</evidence>
<keyword evidence="2" id="KW-0936">Ethylene signaling pathway</keyword>
<dbReference type="GO" id="GO:0009873">
    <property type="term" value="P:ethylene-activated signaling pathway"/>
    <property type="evidence" value="ECO:0007669"/>
    <property type="project" value="UniProtKB-KW"/>
</dbReference>
<evidence type="ECO:0000313" key="7">
    <source>
        <dbReference type="EMBL" id="KAE9453573.1"/>
    </source>
</evidence>
<keyword evidence="4" id="KW-0238">DNA-binding</keyword>
<protein>
    <recommendedName>
        <fullName evidence="9">AP2/ERF domain-containing protein</fullName>
    </recommendedName>
</protein>
<dbReference type="InterPro" id="IPR036955">
    <property type="entry name" value="AP2/ERF_dom_sf"/>
</dbReference>
<dbReference type="PANTHER" id="PTHR31677:SF75">
    <property type="entry name" value="ETHYLENE-RESPONSIVE TRANSCRIPTION FACTOR ERF084"/>
    <property type="match status" value="1"/>
</dbReference>
<proteinExistence type="predicted"/>
<comment type="subcellular location">
    <subcellularLocation>
        <location evidence="1">Nucleus</location>
    </subcellularLocation>
</comment>